<dbReference type="AlphaFoldDB" id="A0AAW7JI10"/>
<dbReference type="RefSeq" id="WP_068857200.1">
    <property type="nucleotide sequence ID" value="NZ_JAUEIE010000003.1"/>
</dbReference>
<gene>
    <name evidence="2" type="ORF">QVN81_04340</name>
    <name evidence="3" type="ORF">QVN84_04875</name>
</gene>
<keyword evidence="4" id="KW-1185">Reference proteome</keyword>
<dbReference type="EMBL" id="JAUEIF010000003">
    <property type="protein sequence ID" value="MDN0024854.1"/>
    <property type="molecule type" value="Genomic_DNA"/>
</dbReference>
<proteinExistence type="predicted"/>
<dbReference type="Proteomes" id="UP001167831">
    <property type="component" value="Unassembled WGS sequence"/>
</dbReference>
<evidence type="ECO:0000313" key="5">
    <source>
        <dbReference type="Proteomes" id="UP001168478"/>
    </source>
</evidence>
<dbReference type="Gene3D" id="3.30.530.20">
    <property type="match status" value="1"/>
</dbReference>
<evidence type="ECO:0000313" key="2">
    <source>
        <dbReference type="EMBL" id="MDN0022255.1"/>
    </source>
</evidence>
<dbReference type="InterPro" id="IPR045736">
    <property type="entry name" value="START_2"/>
</dbReference>
<sequence>MKKEKIVIEQRLNSKSPNIIWNLIGTPEGMGKWLADEIEQENDRLTFTWGKVWSNHEIRHARVIECEKFCNIRFVWEDEKEENTYVDLRMERNTLTGDFTLHITDFAEEEDVDALQSIWAENMKRLHHTSGL</sequence>
<dbReference type="Pfam" id="PF19569">
    <property type="entry name" value="START_2"/>
    <property type="match status" value="1"/>
</dbReference>
<dbReference type="EMBL" id="JAUEIE010000003">
    <property type="protein sequence ID" value="MDN0022255.1"/>
    <property type="molecule type" value="Genomic_DNA"/>
</dbReference>
<feature type="domain" description="START-like" evidence="1">
    <location>
        <begin position="2"/>
        <end position="128"/>
    </location>
</feature>
<comment type="caution">
    <text evidence="3">The sequence shown here is derived from an EMBL/GenBank/DDBJ whole genome shotgun (WGS) entry which is preliminary data.</text>
</comment>
<accession>A0AAW7JI10</accession>
<evidence type="ECO:0000259" key="1">
    <source>
        <dbReference type="Pfam" id="PF19569"/>
    </source>
</evidence>
<name>A0AAW7JI10_9BACT</name>
<protein>
    <submittedName>
        <fullName evidence="3">START-like domain-containing protein</fullName>
    </submittedName>
</protein>
<reference evidence="3" key="2">
    <citation type="submission" date="2023-08" db="EMBL/GenBank/DDBJ databases">
        <title>Identification and characterization of horizontal gene transfer across gut microbiota members of farm animals based on homology search.</title>
        <authorList>
            <person name="Schwarzerova J."/>
            <person name="Nykrynova M."/>
            <person name="Jureckova K."/>
            <person name="Cejkova D."/>
            <person name="Rychlik I."/>
        </authorList>
    </citation>
    <scope>NUCLEOTIDE SEQUENCE</scope>
    <source>
        <strain evidence="3">ET15</strain>
        <strain evidence="2">ET37</strain>
    </source>
</reference>
<evidence type="ECO:0000313" key="3">
    <source>
        <dbReference type="EMBL" id="MDN0024854.1"/>
    </source>
</evidence>
<organism evidence="3 5">
    <name type="scientific">Leyella lascolaii</name>
    <dbReference type="NCBI Taxonomy" id="1776379"/>
    <lineage>
        <taxon>Bacteria</taxon>
        <taxon>Pseudomonadati</taxon>
        <taxon>Bacteroidota</taxon>
        <taxon>Bacteroidia</taxon>
        <taxon>Bacteroidales</taxon>
        <taxon>Prevotellaceae</taxon>
        <taxon>Leyella</taxon>
    </lineage>
</organism>
<reference evidence="3" key="1">
    <citation type="submission" date="2023-06" db="EMBL/GenBank/DDBJ databases">
        <authorList>
            <person name="Zeman M."/>
            <person name="Kubasova T."/>
            <person name="Jahodarova E."/>
            <person name="Nykrynova M."/>
            <person name="Rychlik I."/>
        </authorList>
    </citation>
    <scope>NUCLEOTIDE SEQUENCE</scope>
    <source>
        <strain evidence="3">ET15</strain>
        <strain evidence="2">ET37</strain>
    </source>
</reference>
<dbReference type="Proteomes" id="UP001168478">
    <property type="component" value="Unassembled WGS sequence"/>
</dbReference>
<dbReference type="InterPro" id="IPR023393">
    <property type="entry name" value="START-like_dom_sf"/>
</dbReference>
<evidence type="ECO:0000313" key="4">
    <source>
        <dbReference type="Proteomes" id="UP001167831"/>
    </source>
</evidence>
<dbReference type="SUPFAM" id="SSF55961">
    <property type="entry name" value="Bet v1-like"/>
    <property type="match status" value="1"/>
</dbReference>